<protein>
    <submittedName>
        <fullName evidence="1">Uncharacterized protein</fullName>
    </submittedName>
</protein>
<evidence type="ECO:0000313" key="1">
    <source>
        <dbReference type="EMBL" id="KRY90455.1"/>
    </source>
</evidence>
<dbReference type="Proteomes" id="UP000054995">
    <property type="component" value="Unassembled WGS sequence"/>
</dbReference>
<name>A0A0V1FWR3_TRIPS</name>
<comment type="caution">
    <text evidence="1">The sequence shown here is derived from an EMBL/GenBank/DDBJ whole genome shotgun (WGS) entry which is preliminary data.</text>
</comment>
<accession>A0A0V1FWR3</accession>
<sequence length="68" mass="8476">MWHMRKFDVWRYFDIAVRCPNWEQYFEQFIERAVVDNHDVTRRGWISVTIKQLKPLKYTCNKLIRVIS</sequence>
<dbReference type="AlphaFoldDB" id="A0A0V1FWR3"/>
<evidence type="ECO:0000313" key="2">
    <source>
        <dbReference type="Proteomes" id="UP000054995"/>
    </source>
</evidence>
<gene>
    <name evidence="1" type="ORF">T4D_3577</name>
</gene>
<reference evidence="1 2" key="1">
    <citation type="submission" date="2015-01" db="EMBL/GenBank/DDBJ databases">
        <title>Evolution of Trichinella species and genotypes.</title>
        <authorList>
            <person name="Korhonen P.K."/>
            <person name="Edoardo P."/>
            <person name="Giuseppe L.R."/>
            <person name="Gasser R.B."/>
        </authorList>
    </citation>
    <scope>NUCLEOTIDE SEQUENCE [LARGE SCALE GENOMIC DNA]</scope>
    <source>
        <strain evidence="1">ISS470</strain>
    </source>
</reference>
<keyword evidence="2" id="KW-1185">Reference proteome</keyword>
<dbReference type="EMBL" id="JYDT01000021">
    <property type="protein sequence ID" value="KRY90455.1"/>
    <property type="molecule type" value="Genomic_DNA"/>
</dbReference>
<proteinExistence type="predicted"/>
<organism evidence="1 2">
    <name type="scientific">Trichinella pseudospiralis</name>
    <name type="common">Parasitic roundworm</name>
    <dbReference type="NCBI Taxonomy" id="6337"/>
    <lineage>
        <taxon>Eukaryota</taxon>
        <taxon>Metazoa</taxon>
        <taxon>Ecdysozoa</taxon>
        <taxon>Nematoda</taxon>
        <taxon>Enoplea</taxon>
        <taxon>Dorylaimia</taxon>
        <taxon>Trichinellida</taxon>
        <taxon>Trichinellidae</taxon>
        <taxon>Trichinella</taxon>
    </lineage>
</organism>